<evidence type="ECO:0008006" key="2">
    <source>
        <dbReference type="Google" id="ProtNLM"/>
    </source>
</evidence>
<proteinExistence type="predicted"/>
<accession>A0A5J4QKF2</accession>
<dbReference type="InterPro" id="IPR025415">
    <property type="entry name" value="DUF4141"/>
</dbReference>
<dbReference type="AlphaFoldDB" id="A0A5J4QKF2"/>
<name>A0A5J4QKF2_9ZZZZ</name>
<evidence type="ECO:0000313" key="1">
    <source>
        <dbReference type="EMBL" id="KAA6321371.1"/>
    </source>
</evidence>
<sequence>MKTKNFMWCVSFALITTTAKAQFAVIDPVNIATSIINATNEIVQTTSTAKNMLSYFKEVQKVFNQGKEYYDALKSVKNLVRDTRKVQKTILMTGEISKIYVGNFQKMLADPNFPAEELAAIATGYTKLLAESNDVLEEMNGIINASTLSLSDKERMEVIDNSYQAMLNYRNLVKYYTHKNISVSLLRAKSKNETARVLSLYGDASEKYW</sequence>
<comment type="caution">
    <text evidence="1">The sequence shown here is derived from an EMBL/GenBank/DDBJ whole genome shotgun (WGS) entry which is preliminary data.</text>
</comment>
<dbReference type="EMBL" id="SNRY01003331">
    <property type="protein sequence ID" value="KAA6321371.1"/>
    <property type="molecule type" value="Genomic_DNA"/>
</dbReference>
<organism evidence="1">
    <name type="scientific">termite gut metagenome</name>
    <dbReference type="NCBI Taxonomy" id="433724"/>
    <lineage>
        <taxon>unclassified sequences</taxon>
        <taxon>metagenomes</taxon>
        <taxon>organismal metagenomes</taxon>
    </lineage>
</organism>
<protein>
    <recommendedName>
        <fullName evidence="2">DUF4141 domain-containing protein</fullName>
    </recommendedName>
</protein>
<dbReference type="Pfam" id="PF13605">
    <property type="entry name" value="DUF4141"/>
    <property type="match status" value="1"/>
</dbReference>
<reference evidence="1" key="1">
    <citation type="submission" date="2019-03" db="EMBL/GenBank/DDBJ databases">
        <title>Single cell metagenomics reveals metabolic interactions within the superorganism composed of flagellate Streblomastix strix and complex community of Bacteroidetes bacteria on its surface.</title>
        <authorList>
            <person name="Treitli S.C."/>
            <person name="Kolisko M."/>
            <person name="Husnik F."/>
            <person name="Keeling P."/>
            <person name="Hampl V."/>
        </authorList>
    </citation>
    <scope>NUCLEOTIDE SEQUENCE</scope>
    <source>
        <strain evidence="1">STM</strain>
    </source>
</reference>
<gene>
    <name evidence="1" type="ORF">EZS27_028968</name>
</gene>